<protein>
    <submittedName>
        <fullName evidence="2">DUF4192 domain-containing protein</fullName>
    </submittedName>
</protein>
<reference evidence="2 3" key="1">
    <citation type="submission" date="2019-03" db="EMBL/GenBank/DDBJ databases">
        <title>Three New Species of Nocardioides, Nocardioides euryhalodurans sp. nov., Nocardioides seonyuensis sp. nov. and Nocardioides eburneoflavus sp. nov. Iolated from Soil.</title>
        <authorList>
            <person name="Roh S.G."/>
            <person name="Lee C."/>
            <person name="Kim M.-K."/>
            <person name="Kim S.B."/>
        </authorList>
    </citation>
    <scope>NUCLEOTIDE SEQUENCE [LARGE SCALE GENOMIC DNA]</scope>
    <source>
        <strain evidence="2 3">MMS17-SY207-3</strain>
    </source>
</reference>
<name>A0A4P7IKJ3_9ACTN</name>
<evidence type="ECO:0000256" key="1">
    <source>
        <dbReference type="SAM" id="MobiDB-lite"/>
    </source>
</evidence>
<dbReference type="OrthoDB" id="3264463at2"/>
<dbReference type="Proteomes" id="UP000294853">
    <property type="component" value="Chromosome"/>
</dbReference>
<dbReference type="EMBL" id="CP038436">
    <property type="protein sequence ID" value="QBX56887.1"/>
    <property type="molecule type" value="Genomic_DNA"/>
</dbReference>
<accession>A0A4P7IKJ3</accession>
<evidence type="ECO:0000313" key="3">
    <source>
        <dbReference type="Proteomes" id="UP000294853"/>
    </source>
</evidence>
<dbReference type="Pfam" id="PF13830">
    <property type="entry name" value="DUF4192"/>
    <property type="match status" value="1"/>
</dbReference>
<feature type="region of interest" description="Disordered" evidence="1">
    <location>
        <begin position="1"/>
        <end position="31"/>
    </location>
</feature>
<proteinExistence type="predicted"/>
<sequence>MPASPGSVLPMNSNPFPAHDQQHESRTGPGPLVVKRPEDLLAFVPLAIGFTPERSVVMLTFDGRGSSFHARVDLPAEIDDVDDLVETLLAPARRHRVSSVIFVIYDDDTVVADESAWSLHESFGAAGIAVTDVLRAHEGMWFAVLPGRPREHYAGVSFDVSTHPFTARGVFEGRVTHRSREDLRASLAPRPDEVEETVAALCTAAPLPESEVRALVLGALHGDPLAAPDLARLALALASPSARDEAWSWLTRSQARAAADLWSDVVRRVPTTHVAAPAAVLAMAAWLAGEGALAWCAVDRCREVEPQHSLATLVAGLLESAASPEVWHELRPDPAA</sequence>
<dbReference type="KEGG" id="nsn:EXE58_16515"/>
<gene>
    <name evidence="2" type="ORF">EXE58_16515</name>
</gene>
<organism evidence="2 3">
    <name type="scientific">Nocardioides seonyuensis</name>
    <dbReference type="NCBI Taxonomy" id="2518371"/>
    <lineage>
        <taxon>Bacteria</taxon>
        <taxon>Bacillati</taxon>
        <taxon>Actinomycetota</taxon>
        <taxon>Actinomycetes</taxon>
        <taxon>Propionibacteriales</taxon>
        <taxon>Nocardioidaceae</taxon>
        <taxon>Nocardioides</taxon>
    </lineage>
</organism>
<evidence type="ECO:0000313" key="2">
    <source>
        <dbReference type="EMBL" id="QBX56887.1"/>
    </source>
</evidence>
<keyword evidence="3" id="KW-1185">Reference proteome</keyword>
<dbReference type="InterPro" id="IPR025447">
    <property type="entry name" value="DUF4192"/>
</dbReference>
<dbReference type="AlphaFoldDB" id="A0A4P7IKJ3"/>